<name>A0A4Y3V9Y6_9ACTN</name>
<dbReference type="AlphaFoldDB" id="A0A4Y3V9Y6"/>
<reference evidence="2 3" key="1">
    <citation type="submission" date="2019-06" db="EMBL/GenBank/DDBJ databases">
        <title>Whole genome shotgun sequence of Streptomyces spinoverrucosus NBRC 14228.</title>
        <authorList>
            <person name="Hosoyama A."/>
            <person name="Uohara A."/>
            <person name="Ohji S."/>
            <person name="Ichikawa N."/>
        </authorList>
    </citation>
    <scope>NUCLEOTIDE SEQUENCE [LARGE SCALE GENOMIC DNA]</scope>
    <source>
        <strain evidence="2 3">NBRC 14228</strain>
    </source>
</reference>
<gene>
    <name evidence="2" type="ORF">SSP24_01140</name>
</gene>
<sequence length="124" mass="13239">MGPCTSPRSPPTVAVEMATAWQALGSEVTMLVRGAGLLARMEADGAELAADEILFATGRAPRTADLGLETIGLTPGTWVTVDDTCWVTAVAVERLWHAVSAFPTIIEVRLRLLETYRDLSAEPS</sequence>
<evidence type="ECO:0000313" key="3">
    <source>
        <dbReference type="Proteomes" id="UP000317881"/>
    </source>
</evidence>
<dbReference type="Gene3D" id="3.50.50.60">
    <property type="entry name" value="FAD/NAD(P)-binding domain"/>
    <property type="match status" value="3"/>
</dbReference>
<keyword evidence="3" id="KW-1185">Reference proteome</keyword>
<dbReference type="SUPFAM" id="SSF51905">
    <property type="entry name" value="FAD/NAD(P)-binding domain"/>
    <property type="match status" value="1"/>
</dbReference>
<dbReference type="InterPro" id="IPR036188">
    <property type="entry name" value="FAD/NAD-bd_sf"/>
</dbReference>
<dbReference type="EMBL" id="BJND01000003">
    <property type="protein sequence ID" value="GEC02459.1"/>
    <property type="molecule type" value="Genomic_DNA"/>
</dbReference>
<comment type="caution">
    <text evidence="2">The sequence shown here is derived from an EMBL/GenBank/DDBJ whole genome shotgun (WGS) entry which is preliminary data.</text>
</comment>
<evidence type="ECO:0000313" key="2">
    <source>
        <dbReference type="EMBL" id="GEC02459.1"/>
    </source>
</evidence>
<dbReference type="Pfam" id="PF00070">
    <property type="entry name" value="Pyr_redox"/>
    <property type="match status" value="1"/>
</dbReference>
<proteinExistence type="predicted"/>
<dbReference type="Proteomes" id="UP000317881">
    <property type="component" value="Unassembled WGS sequence"/>
</dbReference>
<evidence type="ECO:0000259" key="1">
    <source>
        <dbReference type="Pfam" id="PF00070"/>
    </source>
</evidence>
<dbReference type="InterPro" id="IPR039648">
    <property type="entry name" value="DHPH_N"/>
</dbReference>
<organism evidence="2 3">
    <name type="scientific">Streptomyces spinoverrucosus</name>
    <dbReference type="NCBI Taxonomy" id="284043"/>
    <lineage>
        <taxon>Bacteria</taxon>
        <taxon>Bacillati</taxon>
        <taxon>Actinomycetota</taxon>
        <taxon>Actinomycetes</taxon>
        <taxon>Kitasatosporales</taxon>
        <taxon>Streptomycetaceae</taxon>
        <taxon>Streptomyces</taxon>
    </lineage>
</organism>
<protein>
    <recommendedName>
        <fullName evidence="1">Pyridine nucleotide-disulphide oxidoreductase N-terminal domain-containing protein</fullName>
    </recommendedName>
</protein>
<accession>A0A4Y3V9Y6</accession>
<feature type="domain" description="Pyridine nucleotide-disulphide oxidoreductase N-terminal" evidence="1">
    <location>
        <begin position="13"/>
        <end position="52"/>
    </location>
</feature>